<dbReference type="EMBL" id="JBHSKV010000024">
    <property type="protein sequence ID" value="MFC5136366.1"/>
    <property type="molecule type" value="Genomic_DNA"/>
</dbReference>
<dbReference type="RefSeq" id="WP_122104646.1">
    <property type="nucleotide sequence ID" value="NZ_JBHSKV010000024.1"/>
</dbReference>
<organism evidence="2 3">
    <name type="scientific">Halorubrum glutamatedens</name>
    <dbReference type="NCBI Taxonomy" id="2707018"/>
    <lineage>
        <taxon>Archaea</taxon>
        <taxon>Methanobacteriati</taxon>
        <taxon>Methanobacteriota</taxon>
        <taxon>Stenosarchaea group</taxon>
        <taxon>Halobacteria</taxon>
        <taxon>Halobacteriales</taxon>
        <taxon>Haloferacaceae</taxon>
        <taxon>Halorubrum</taxon>
    </lineage>
</organism>
<keyword evidence="1" id="KW-0812">Transmembrane</keyword>
<dbReference type="AlphaFoldDB" id="A0ABD5QW83"/>
<keyword evidence="1" id="KW-0472">Membrane</keyword>
<evidence type="ECO:0000313" key="2">
    <source>
        <dbReference type="EMBL" id="MFC5136366.1"/>
    </source>
</evidence>
<evidence type="ECO:0000256" key="1">
    <source>
        <dbReference type="SAM" id="Phobius"/>
    </source>
</evidence>
<reference evidence="2 3" key="1">
    <citation type="journal article" date="2019" name="Int. J. Syst. Evol. Microbiol.">
        <title>The Global Catalogue of Microorganisms (GCM) 10K type strain sequencing project: providing services to taxonomists for standard genome sequencing and annotation.</title>
        <authorList>
            <consortium name="The Broad Institute Genomics Platform"/>
            <consortium name="The Broad Institute Genome Sequencing Center for Infectious Disease"/>
            <person name="Wu L."/>
            <person name="Ma J."/>
        </authorList>
    </citation>
    <scope>NUCLEOTIDE SEQUENCE [LARGE SCALE GENOMIC DNA]</scope>
    <source>
        <strain evidence="2 3">CGMCC 1.16026</strain>
    </source>
</reference>
<gene>
    <name evidence="2" type="ORF">ACFPJA_16780</name>
</gene>
<sequence>MSEGSFHESVVAADRWSKALALVVAILAFLAVREVVVDVQVASIVAAIAGIGVRLYVPYHASVRVPESERKPLAEHPTAGTYHHGAAGIALVVASLAVTGVFGLGHGFITAIGVGVMSGGVAYVVSSSALPTA</sequence>
<feature type="transmembrane region" description="Helical" evidence="1">
    <location>
        <begin position="109"/>
        <end position="130"/>
    </location>
</feature>
<feature type="transmembrane region" description="Helical" evidence="1">
    <location>
        <begin position="39"/>
        <end position="61"/>
    </location>
</feature>
<feature type="transmembrane region" description="Helical" evidence="1">
    <location>
        <begin position="81"/>
        <end position="102"/>
    </location>
</feature>
<proteinExistence type="predicted"/>
<keyword evidence="1" id="KW-1133">Transmembrane helix</keyword>
<feature type="transmembrane region" description="Helical" evidence="1">
    <location>
        <begin position="15"/>
        <end position="32"/>
    </location>
</feature>
<name>A0ABD5QW83_9EURY</name>
<protein>
    <submittedName>
        <fullName evidence="2">Uncharacterized protein</fullName>
    </submittedName>
</protein>
<dbReference type="Proteomes" id="UP001596145">
    <property type="component" value="Unassembled WGS sequence"/>
</dbReference>
<comment type="caution">
    <text evidence="2">The sequence shown here is derived from an EMBL/GenBank/DDBJ whole genome shotgun (WGS) entry which is preliminary data.</text>
</comment>
<keyword evidence="3" id="KW-1185">Reference proteome</keyword>
<accession>A0ABD5QW83</accession>
<evidence type="ECO:0000313" key="3">
    <source>
        <dbReference type="Proteomes" id="UP001596145"/>
    </source>
</evidence>